<dbReference type="Proteomes" id="UP000317982">
    <property type="component" value="Unassembled WGS sequence"/>
</dbReference>
<dbReference type="AlphaFoldDB" id="A0A545AET1"/>
<keyword evidence="2" id="KW-0808">Transferase</keyword>
<dbReference type="InterPro" id="IPR044992">
    <property type="entry name" value="ChyE-like"/>
</dbReference>
<dbReference type="InterPro" id="IPR029062">
    <property type="entry name" value="Class_I_gatase-like"/>
</dbReference>
<dbReference type="Pfam" id="PF00117">
    <property type="entry name" value="GATase"/>
    <property type="match status" value="1"/>
</dbReference>
<evidence type="ECO:0000259" key="1">
    <source>
        <dbReference type="Pfam" id="PF00117"/>
    </source>
</evidence>
<dbReference type="InParanoid" id="A0A545AET1"/>
<gene>
    <name evidence="2" type="ORF">FL583_38035</name>
</gene>
<protein>
    <submittedName>
        <fullName evidence="2">Glutamine amidotransferase</fullName>
    </submittedName>
</protein>
<dbReference type="RefSeq" id="WP_142709770.1">
    <property type="nucleotide sequence ID" value="NZ_VIRS01000055.1"/>
</dbReference>
<sequence length="252" mass="27602">MKPFLLLATRAEDAAADEEYEAFLRFSGLDERDLRRHRLERTPLGDLALDDWSGILLGGGPFNVSDPADAKTPVQQRVEKELHDLIGRIVAEDFPFLGACYGIGTLGGHQGGVIDRTYGEPVGAVEITVVENDPLFADVPTTFEAFVGHKEAIRELPDHAVVLARSEKCPVQAFRIGQNVYATQFHPELDAAGLATRVDVYKYAGYFRPEEADEIKALAYASDVKYPPAVLQAFIEKASRAPSSARRSASRG</sequence>
<dbReference type="PANTHER" id="PTHR42695:SF5">
    <property type="entry name" value="GLUTAMINE AMIDOTRANSFERASE YLR126C-RELATED"/>
    <property type="match status" value="1"/>
</dbReference>
<feature type="domain" description="Glutamine amidotransferase" evidence="1">
    <location>
        <begin position="49"/>
        <end position="189"/>
    </location>
</feature>
<dbReference type="OrthoDB" id="5196541at2"/>
<evidence type="ECO:0000313" key="2">
    <source>
        <dbReference type="EMBL" id="TQS39823.1"/>
    </source>
</evidence>
<accession>A0A545AET1</accession>
<evidence type="ECO:0000313" key="3">
    <source>
        <dbReference type="Proteomes" id="UP000317982"/>
    </source>
</evidence>
<dbReference type="CDD" id="cd01741">
    <property type="entry name" value="GATase1_1"/>
    <property type="match status" value="1"/>
</dbReference>
<keyword evidence="3" id="KW-1185">Reference proteome</keyword>
<organism evidence="2 3">
    <name type="scientific">Cryptosporangium phraense</name>
    <dbReference type="NCBI Taxonomy" id="2593070"/>
    <lineage>
        <taxon>Bacteria</taxon>
        <taxon>Bacillati</taxon>
        <taxon>Actinomycetota</taxon>
        <taxon>Actinomycetes</taxon>
        <taxon>Cryptosporangiales</taxon>
        <taxon>Cryptosporangiaceae</taxon>
        <taxon>Cryptosporangium</taxon>
    </lineage>
</organism>
<dbReference type="PROSITE" id="PS51273">
    <property type="entry name" value="GATASE_TYPE_1"/>
    <property type="match status" value="1"/>
</dbReference>
<keyword evidence="2" id="KW-0315">Glutamine amidotransferase</keyword>
<dbReference type="PANTHER" id="PTHR42695">
    <property type="entry name" value="GLUTAMINE AMIDOTRANSFERASE YLR126C-RELATED"/>
    <property type="match status" value="1"/>
</dbReference>
<dbReference type="NCBIfam" id="NF005743">
    <property type="entry name" value="PRK07567.1"/>
    <property type="match status" value="1"/>
</dbReference>
<dbReference type="InterPro" id="IPR017926">
    <property type="entry name" value="GATASE"/>
</dbReference>
<dbReference type="GO" id="GO:0005829">
    <property type="term" value="C:cytosol"/>
    <property type="evidence" value="ECO:0007669"/>
    <property type="project" value="TreeGrafter"/>
</dbReference>
<comment type="caution">
    <text evidence="2">The sequence shown here is derived from an EMBL/GenBank/DDBJ whole genome shotgun (WGS) entry which is preliminary data.</text>
</comment>
<dbReference type="EMBL" id="VIRS01000055">
    <property type="protein sequence ID" value="TQS39823.1"/>
    <property type="molecule type" value="Genomic_DNA"/>
</dbReference>
<proteinExistence type="predicted"/>
<dbReference type="GO" id="GO:0016740">
    <property type="term" value="F:transferase activity"/>
    <property type="evidence" value="ECO:0007669"/>
    <property type="project" value="UniProtKB-KW"/>
</dbReference>
<dbReference type="Gene3D" id="3.40.50.880">
    <property type="match status" value="1"/>
</dbReference>
<name>A0A545AET1_9ACTN</name>
<reference evidence="2 3" key="1">
    <citation type="submission" date="2019-07" db="EMBL/GenBank/DDBJ databases">
        <title>Cryptosporangium phraense sp. nov., isolated from plant litter.</title>
        <authorList>
            <person name="Suriyachadkun C."/>
        </authorList>
    </citation>
    <scope>NUCLEOTIDE SEQUENCE [LARGE SCALE GENOMIC DNA]</scope>
    <source>
        <strain evidence="2 3">A-T 5661</strain>
    </source>
</reference>
<dbReference type="SUPFAM" id="SSF52317">
    <property type="entry name" value="Class I glutamine amidotransferase-like"/>
    <property type="match status" value="1"/>
</dbReference>